<comment type="caution">
    <text evidence="1">The sequence shown here is derived from an EMBL/GenBank/DDBJ whole genome shotgun (WGS) entry which is preliminary data.</text>
</comment>
<evidence type="ECO:0000313" key="2">
    <source>
        <dbReference type="Proteomes" id="UP001166947"/>
    </source>
</evidence>
<evidence type="ECO:0000313" key="1">
    <source>
        <dbReference type="EMBL" id="MCS4534227.1"/>
    </source>
</evidence>
<protein>
    <recommendedName>
        <fullName evidence="3">D12 class N6 adenine-specific DNA methyltransferase</fullName>
    </recommendedName>
</protein>
<proteinExistence type="predicted"/>
<dbReference type="SUPFAM" id="SSF53335">
    <property type="entry name" value="S-adenosyl-L-methionine-dependent methyltransferases"/>
    <property type="match status" value="1"/>
</dbReference>
<dbReference type="InterPro" id="IPR029063">
    <property type="entry name" value="SAM-dependent_MTases_sf"/>
</dbReference>
<name>A0ABT2FDH6_9NEIS</name>
<reference evidence="1" key="1">
    <citation type="submission" date="2022-08" db="EMBL/GenBank/DDBJ databases">
        <authorList>
            <person name="Volokhov D.V."/>
            <person name="Furtak V.A."/>
            <person name="Zagorodnyaya T.A."/>
        </authorList>
    </citation>
    <scope>NUCLEOTIDE SEQUENCE</scope>
    <source>
        <strain evidence="1">CSL10203-ORH2</strain>
    </source>
</reference>
<dbReference type="Proteomes" id="UP001166947">
    <property type="component" value="Unassembled WGS sequence"/>
</dbReference>
<sequence>MMQKYYSKAPLPFVGQKRNFIKHFVSVLDNIPGDGEGWTIVDVFGGSGLLAHVAKRVKPAARVIYNDYDDYASRVRAIPDINRLRHIIQGHLAGYSKNQRISDSTKQAIIADIERFDGYKCHVVLSSWLLFSGRQVEDWQKLYKAEWYAKLPINDYLVADDYLDGLEITRQSYTDLIPLFDSNPKALLLLDPPYLSTAQAAYAQVNRFGLVDFLKLVSLTRPPYLFFSSTRSEFVDYVDTMLSMRLDNWQSFDNTKRVSIRAYVNKDASYEDNLIYKF</sequence>
<dbReference type="RefSeq" id="WP_259292014.1">
    <property type="nucleotide sequence ID" value="NZ_JANUXW010000007.1"/>
</dbReference>
<accession>A0ABT2FDH6</accession>
<keyword evidence="2" id="KW-1185">Reference proteome</keyword>
<reference evidence="1" key="2">
    <citation type="journal article" date="2023" name="Curr. Microbiol.">
        <title>Neisseria montereyensis sp. nov., Isolated from Oropharynx of California Sea Lion (Zalophus californianus): Genomic, Phylogenetic, and Phenotypic Study.</title>
        <authorList>
            <person name="Volokhov D.V."/>
            <person name="Zagorodnyaya T.A."/>
            <person name="Furtak V.A."/>
            <person name="Nattanmai G."/>
            <person name="Randall L."/>
            <person name="Jose S."/>
            <person name="Gao Y."/>
            <person name="Gulland F.M."/>
            <person name="Eisenberg T."/>
            <person name="Delmonte P."/>
            <person name="Blom J."/>
            <person name="Mitchell K.K."/>
        </authorList>
    </citation>
    <scope>NUCLEOTIDE SEQUENCE</scope>
    <source>
        <strain evidence="1">CSL10203-ORH2</strain>
    </source>
</reference>
<gene>
    <name evidence="1" type="ORF">NXS09_07940</name>
</gene>
<organism evidence="1 2">
    <name type="scientific">Neisseria montereyensis</name>
    <dbReference type="NCBI Taxonomy" id="2973938"/>
    <lineage>
        <taxon>Bacteria</taxon>
        <taxon>Pseudomonadati</taxon>
        <taxon>Pseudomonadota</taxon>
        <taxon>Betaproteobacteria</taxon>
        <taxon>Neisseriales</taxon>
        <taxon>Neisseriaceae</taxon>
        <taxon>Neisseria</taxon>
    </lineage>
</organism>
<evidence type="ECO:0008006" key="3">
    <source>
        <dbReference type="Google" id="ProtNLM"/>
    </source>
</evidence>
<dbReference type="EMBL" id="JANUXW010000007">
    <property type="protein sequence ID" value="MCS4534227.1"/>
    <property type="molecule type" value="Genomic_DNA"/>
</dbReference>